<dbReference type="Gene3D" id="1.10.437.10">
    <property type="entry name" value="Blc2-like"/>
    <property type="match status" value="1"/>
</dbReference>
<feature type="region of interest" description="Disordered" evidence="1">
    <location>
        <begin position="200"/>
        <end position="246"/>
    </location>
</feature>
<dbReference type="EMBL" id="NEDP02001496">
    <property type="protein sequence ID" value="OWF53166.1"/>
    <property type="molecule type" value="Genomic_DNA"/>
</dbReference>
<evidence type="ECO:0000313" key="3">
    <source>
        <dbReference type="Proteomes" id="UP000242188"/>
    </source>
</evidence>
<feature type="compositionally biased region" description="Polar residues" evidence="1">
    <location>
        <begin position="551"/>
        <end position="565"/>
    </location>
</feature>
<proteinExistence type="predicted"/>
<keyword evidence="3" id="KW-1185">Reference proteome</keyword>
<organism evidence="2 3">
    <name type="scientific">Mizuhopecten yessoensis</name>
    <name type="common">Japanese scallop</name>
    <name type="synonym">Patinopecten yessoensis</name>
    <dbReference type="NCBI Taxonomy" id="6573"/>
    <lineage>
        <taxon>Eukaryota</taxon>
        <taxon>Metazoa</taxon>
        <taxon>Spiralia</taxon>
        <taxon>Lophotrochozoa</taxon>
        <taxon>Mollusca</taxon>
        <taxon>Bivalvia</taxon>
        <taxon>Autobranchia</taxon>
        <taxon>Pteriomorphia</taxon>
        <taxon>Pectinida</taxon>
        <taxon>Pectinoidea</taxon>
        <taxon>Pectinidae</taxon>
        <taxon>Mizuhopecten</taxon>
    </lineage>
</organism>
<feature type="region of interest" description="Disordered" evidence="1">
    <location>
        <begin position="121"/>
        <end position="183"/>
    </location>
</feature>
<dbReference type="AlphaFoldDB" id="A0A210QWT5"/>
<feature type="compositionally biased region" description="Polar residues" evidence="1">
    <location>
        <begin position="341"/>
        <end position="352"/>
    </location>
</feature>
<accession>A0A210QWT5</accession>
<feature type="compositionally biased region" description="Basic and acidic residues" evidence="1">
    <location>
        <begin position="237"/>
        <end position="246"/>
    </location>
</feature>
<dbReference type="OrthoDB" id="10046645at2759"/>
<comment type="caution">
    <text evidence="2">The sequence shown here is derived from an EMBL/GenBank/DDBJ whole genome shotgun (WGS) entry which is preliminary data.</text>
</comment>
<dbReference type="Proteomes" id="UP000242188">
    <property type="component" value="Unassembled WGS sequence"/>
</dbReference>
<gene>
    <name evidence="2" type="ORF">KP79_PYT06991</name>
</gene>
<feature type="compositionally biased region" description="Low complexity" evidence="1">
    <location>
        <begin position="146"/>
        <end position="157"/>
    </location>
</feature>
<dbReference type="SUPFAM" id="SSF56854">
    <property type="entry name" value="Bcl-2 inhibitors of programmed cell death"/>
    <property type="match status" value="1"/>
</dbReference>
<feature type="compositionally biased region" description="Basic residues" evidence="1">
    <location>
        <begin position="216"/>
        <end position="236"/>
    </location>
</feature>
<feature type="region of interest" description="Disordered" evidence="1">
    <location>
        <begin position="285"/>
        <end position="377"/>
    </location>
</feature>
<name>A0A210QWT5_MIZYE</name>
<reference evidence="2 3" key="1">
    <citation type="journal article" date="2017" name="Nat. Ecol. Evol.">
        <title>Scallop genome provides insights into evolution of bilaterian karyotype and development.</title>
        <authorList>
            <person name="Wang S."/>
            <person name="Zhang J."/>
            <person name="Jiao W."/>
            <person name="Li J."/>
            <person name="Xun X."/>
            <person name="Sun Y."/>
            <person name="Guo X."/>
            <person name="Huan P."/>
            <person name="Dong B."/>
            <person name="Zhang L."/>
            <person name="Hu X."/>
            <person name="Sun X."/>
            <person name="Wang J."/>
            <person name="Zhao C."/>
            <person name="Wang Y."/>
            <person name="Wang D."/>
            <person name="Huang X."/>
            <person name="Wang R."/>
            <person name="Lv J."/>
            <person name="Li Y."/>
            <person name="Zhang Z."/>
            <person name="Liu B."/>
            <person name="Lu W."/>
            <person name="Hui Y."/>
            <person name="Liang J."/>
            <person name="Zhou Z."/>
            <person name="Hou R."/>
            <person name="Li X."/>
            <person name="Liu Y."/>
            <person name="Li H."/>
            <person name="Ning X."/>
            <person name="Lin Y."/>
            <person name="Zhao L."/>
            <person name="Xing Q."/>
            <person name="Dou J."/>
            <person name="Li Y."/>
            <person name="Mao J."/>
            <person name="Guo H."/>
            <person name="Dou H."/>
            <person name="Li T."/>
            <person name="Mu C."/>
            <person name="Jiang W."/>
            <person name="Fu Q."/>
            <person name="Fu X."/>
            <person name="Miao Y."/>
            <person name="Liu J."/>
            <person name="Yu Q."/>
            <person name="Li R."/>
            <person name="Liao H."/>
            <person name="Li X."/>
            <person name="Kong Y."/>
            <person name="Jiang Z."/>
            <person name="Chourrout D."/>
            <person name="Li R."/>
            <person name="Bao Z."/>
        </authorList>
    </citation>
    <scope>NUCLEOTIDE SEQUENCE [LARGE SCALE GENOMIC DNA]</scope>
    <source>
        <strain evidence="2 3">PY_sf001</strain>
    </source>
</reference>
<sequence length="696" mass="78454">MPASGMKRAERRQTIPLRKSDTEHLFDFFMHKQKLKTLPSECDVTTGVQRVLESTTTTTSTDANTNSLQVEEQQQFKRTNSYRKATRLSIYDNVEDMAPSPFQMTEDRMFKKEDYDYRKYKTLPPESATLRRASHRKRKSSEAQMNNNNNNKSTNYNEKSPHHIQRSGSIASSDTDGEDEVSINTIDRKKKSAFKRAKERILQTFTKQKKTDEEKKKKKKKKSKAKQSPPSKKKTQRDRGKDGGKVKDECVVVMDENGHSTSHVTQTRHGNILVRREESMDVKDCVTPSSPCVHSESHTMVTDTRDLSTKSKPTAITRLRRSMRRKFSDASKSPKEENKAGPSSINVSTSGSDQRRRLSRHTSLSSPSSPCPVGQFRQPANTVTKVFEAIISQDAEQEVPQGRRTRSAARGGVNVLGDRSRLQLNGLVPCHPLPHSLPSSGNFSADIETDTHTKYVRSPDGYMDVVTDVHESVHMCPMEVDDVEADCPNDRVDGFEPVAKKGRGSSRRRLLLGTEENPIPFDQLSQDEKNKRIESVANRLAVIADNYVTRAESSQSDNECQSPTTHRAGRHPPDRLNSIERDLVMELRKEGDRLSETMNMPSLIMPIAIQLVKETDQYNRFTKVVESSLGGTVGWHNVAMYFYVTKAAVQMAGAGGAVALRLKDMALQYFSDRFAGWITDRGGWDSVLEETDSELD</sequence>
<feature type="region of interest" description="Disordered" evidence="1">
    <location>
        <begin position="551"/>
        <end position="575"/>
    </location>
</feature>
<feature type="compositionally biased region" description="Basic and acidic residues" evidence="1">
    <location>
        <begin position="326"/>
        <end position="339"/>
    </location>
</feature>
<dbReference type="InterPro" id="IPR036834">
    <property type="entry name" value="Bcl-2-like_sf"/>
</dbReference>
<evidence type="ECO:0000313" key="2">
    <source>
        <dbReference type="EMBL" id="OWF53166.1"/>
    </source>
</evidence>
<protein>
    <submittedName>
        <fullName evidence="2">Uncharacterized protein</fullName>
    </submittedName>
</protein>
<dbReference type="GO" id="GO:0042981">
    <property type="term" value="P:regulation of apoptotic process"/>
    <property type="evidence" value="ECO:0007669"/>
    <property type="project" value="InterPro"/>
</dbReference>
<evidence type="ECO:0000256" key="1">
    <source>
        <dbReference type="SAM" id="MobiDB-lite"/>
    </source>
</evidence>
<feature type="compositionally biased region" description="Polar residues" evidence="1">
    <location>
        <begin position="287"/>
        <end position="302"/>
    </location>
</feature>